<evidence type="ECO:0000259" key="12">
    <source>
        <dbReference type="Pfam" id="PF01706"/>
    </source>
</evidence>
<evidence type="ECO:0000256" key="7">
    <source>
        <dbReference type="ARBA" id="ARBA00022779"/>
    </source>
</evidence>
<proteinExistence type="inferred from homology"/>
<evidence type="ECO:0000259" key="14">
    <source>
        <dbReference type="Pfam" id="PF14842"/>
    </source>
</evidence>
<reference evidence="15" key="1">
    <citation type="submission" date="2023-02" db="EMBL/GenBank/DDBJ databases">
        <title>Description of Roseinatronobacter alkalisoli sp. nov., an alkaliphilic bacerium isolated from soda soil.</title>
        <authorList>
            <person name="Wei W."/>
        </authorList>
    </citation>
    <scope>NUCLEOTIDE SEQUENCE</scope>
    <source>
        <strain evidence="15">HJB301</strain>
    </source>
</reference>
<dbReference type="Pfam" id="PF14841">
    <property type="entry name" value="FliG_M"/>
    <property type="match status" value="1"/>
</dbReference>
<evidence type="ECO:0000256" key="6">
    <source>
        <dbReference type="ARBA" id="ARBA00022500"/>
    </source>
</evidence>
<keyword evidence="6" id="KW-0145">Chemotaxis</keyword>
<comment type="subcellular location">
    <subcellularLocation>
        <location evidence="1">Bacterial flagellum basal body</location>
    </subcellularLocation>
    <subcellularLocation>
        <location evidence="2">Cell membrane</location>
        <topology evidence="2">Peripheral membrane protein</topology>
        <orientation evidence="2">Cytoplasmic side</orientation>
    </subcellularLocation>
</comment>
<evidence type="ECO:0000256" key="10">
    <source>
        <dbReference type="ARBA" id="ARBA00025598"/>
    </source>
</evidence>
<evidence type="ECO:0000256" key="2">
    <source>
        <dbReference type="ARBA" id="ARBA00004413"/>
    </source>
</evidence>
<evidence type="ECO:0000313" key="16">
    <source>
        <dbReference type="Proteomes" id="UP001431784"/>
    </source>
</evidence>
<organism evidence="15 16">
    <name type="scientific">Roseinatronobacter alkalisoli</name>
    <dbReference type="NCBI Taxonomy" id="3028235"/>
    <lineage>
        <taxon>Bacteria</taxon>
        <taxon>Pseudomonadati</taxon>
        <taxon>Pseudomonadota</taxon>
        <taxon>Alphaproteobacteria</taxon>
        <taxon>Rhodobacterales</taxon>
        <taxon>Paracoccaceae</taxon>
        <taxon>Roseinatronobacter</taxon>
    </lineage>
</organism>
<name>A0ABT5T5K2_9RHOB</name>
<evidence type="ECO:0000256" key="11">
    <source>
        <dbReference type="SAM" id="MobiDB-lite"/>
    </source>
</evidence>
<evidence type="ECO:0000313" key="15">
    <source>
        <dbReference type="EMBL" id="MDD7970394.1"/>
    </source>
</evidence>
<dbReference type="Pfam" id="PF01706">
    <property type="entry name" value="FliG_C"/>
    <property type="match status" value="1"/>
</dbReference>
<evidence type="ECO:0000256" key="3">
    <source>
        <dbReference type="ARBA" id="ARBA00010299"/>
    </source>
</evidence>
<dbReference type="InterPro" id="IPR011002">
    <property type="entry name" value="FliG_a-hlx"/>
</dbReference>
<keyword evidence="5" id="KW-1003">Cell membrane</keyword>
<dbReference type="SUPFAM" id="SSF48029">
    <property type="entry name" value="FliG"/>
    <property type="match status" value="2"/>
</dbReference>
<dbReference type="InterPro" id="IPR028263">
    <property type="entry name" value="FliG_N"/>
</dbReference>
<dbReference type="EMBL" id="JAQZSM010000003">
    <property type="protein sequence ID" value="MDD7970394.1"/>
    <property type="molecule type" value="Genomic_DNA"/>
</dbReference>
<dbReference type="Gene3D" id="1.10.220.30">
    <property type="match status" value="3"/>
</dbReference>
<sequence>MTDSAMMPFSAGMGGMGMSPFDESDDTPAPPPCSTDHLNGLQKAAIIVRVLVAEGVDMPLSGLPAQMQTDLTRTMGEMRLVDRNTMNAVVSEYIDMLEQVGLSFPDGLDGALSLLDGRLDAVATQQLRMLARGEFGRDSWGDLETAPDEELMSLLEAESTVVGAVLLSKLSIDKAAGLLARMPADLAQALAMSVAETDDIDPDTVARIGAALAQQVSDKPVRAFAKPSTRRVGEILNSTSSDLRDRLLAGLESVDRGFATGVRKSIFTFQDIPARIDTRDVPTLMREIPPDDMMFIIAANAEEDQATIEFLLTNMSRRIADTLREDAAALPPPGAKQKNETMVRIMASLRMMVDAGTLPLKPIDEEEES</sequence>
<dbReference type="PRINTS" id="PR00954">
    <property type="entry name" value="FLGMOTORFLIG"/>
</dbReference>
<evidence type="ECO:0000256" key="9">
    <source>
        <dbReference type="ARBA" id="ARBA00023143"/>
    </source>
</evidence>
<keyword evidence="9" id="KW-0975">Bacterial flagellum</keyword>
<feature type="domain" description="Flagellar motor switch protein FliG C-terminal" evidence="12">
    <location>
        <begin position="251"/>
        <end position="358"/>
    </location>
</feature>
<dbReference type="PANTHER" id="PTHR30534">
    <property type="entry name" value="FLAGELLAR MOTOR SWITCH PROTEIN FLIG"/>
    <property type="match status" value="1"/>
</dbReference>
<comment type="caution">
    <text evidence="15">The sequence shown here is derived from an EMBL/GenBank/DDBJ whole genome shotgun (WGS) entry which is preliminary data.</text>
</comment>
<evidence type="ECO:0000256" key="1">
    <source>
        <dbReference type="ARBA" id="ARBA00004117"/>
    </source>
</evidence>
<dbReference type="InterPro" id="IPR000090">
    <property type="entry name" value="Flg_Motor_Flig"/>
</dbReference>
<dbReference type="Pfam" id="PF14842">
    <property type="entry name" value="FliG_N"/>
    <property type="match status" value="1"/>
</dbReference>
<accession>A0ABT5T5K2</accession>
<dbReference type="InterPro" id="IPR023087">
    <property type="entry name" value="Flg_Motor_Flig_C"/>
</dbReference>
<dbReference type="InterPro" id="IPR032779">
    <property type="entry name" value="FliG_M"/>
</dbReference>
<feature type="domain" description="Flagellar motor switch protein FliG N-terminal" evidence="14">
    <location>
        <begin position="38"/>
        <end position="128"/>
    </location>
</feature>
<evidence type="ECO:0000259" key="13">
    <source>
        <dbReference type="Pfam" id="PF14841"/>
    </source>
</evidence>
<dbReference type="PANTHER" id="PTHR30534:SF0">
    <property type="entry name" value="FLAGELLAR MOTOR SWITCH PROTEIN FLIG"/>
    <property type="match status" value="1"/>
</dbReference>
<evidence type="ECO:0000256" key="8">
    <source>
        <dbReference type="ARBA" id="ARBA00023136"/>
    </source>
</evidence>
<keyword evidence="16" id="KW-1185">Reference proteome</keyword>
<keyword evidence="8" id="KW-0472">Membrane</keyword>
<feature type="region of interest" description="Disordered" evidence="11">
    <location>
        <begin position="15"/>
        <end position="36"/>
    </location>
</feature>
<protein>
    <recommendedName>
        <fullName evidence="4">Flagellar motor switch protein FliG</fullName>
    </recommendedName>
</protein>
<keyword evidence="7" id="KW-0283">Flagellar rotation</keyword>
<evidence type="ECO:0000256" key="4">
    <source>
        <dbReference type="ARBA" id="ARBA00021870"/>
    </source>
</evidence>
<dbReference type="Proteomes" id="UP001431784">
    <property type="component" value="Unassembled WGS sequence"/>
</dbReference>
<dbReference type="RefSeq" id="WP_274351013.1">
    <property type="nucleotide sequence ID" value="NZ_JAQZSM010000003.1"/>
</dbReference>
<gene>
    <name evidence="15" type="ORF">PUT78_04715</name>
</gene>
<evidence type="ECO:0000256" key="5">
    <source>
        <dbReference type="ARBA" id="ARBA00022475"/>
    </source>
</evidence>
<feature type="domain" description="Flagellar motor switch protein FliG middle" evidence="13">
    <location>
        <begin position="149"/>
        <end position="218"/>
    </location>
</feature>
<comment type="similarity">
    <text evidence="3">Belongs to the FliG family.</text>
</comment>
<comment type="function">
    <text evidence="10">FliG is one of three proteins (FliG, FliN, FliM) that forms the rotor-mounted switch complex (C ring), located at the base of the basal body. This complex interacts with the CheY and CheZ chemotaxis proteins, in addition to contacting components of the motor that determine the direction of flagellar rotation.</text>
</comment>